<feature type="region of interest" description="Disordered" evidence="2">
    <location>
        <begin position="1"/>
        <end position="40"/>
    </location>
</feature>
<dbReference type="InterPro" id="IPR007527">
    <property type="entry name" value="Znf_SWIM"/>
</dbReference>
<feature type="domain" description="SWIM-type" evidence="3">
    <location>
        <begin position="135"/>
        <end position="170"/>
    </location>
</feature>
<comment type="caution">
    <text evidence="4">The sequence shown here is derived from an EMBL/GenBank/DDBJ whole genome shotgun (WGS) entry which is preliminary data.</text>
</comment>
<evidence type="ECO:0000256" key="2">
    <source>
        <dbReference type="SAM" id="MobiDB-lite"/>
    </source>
</evidence>
<dbReference type="PROSITE" id="PS50966">
    <property type="entry name" value="ZF_SWIM"/>
    <property type="match status" value="1"/>
</dbReference>
<dbReference type="PANTHER" id="PTHR38133:SF1">
    <property type="entry name" value="SLR1429 PROTEIN"/>
    <property type="match status" value="1"/>
</dbReference>
<dbReference type="AlphaFoldDB" id="A0A0Q0YCA0"/>
<keyword evidence="1" id="KW-0862">Zinc</keyword>
<feature type="compositionally biased region" description="Basic and acidic residues" evidence="2">
    <location>
        <begin position="27"/>
        <end position="40"/>
    </location>
</feature>
<keyword evidence="1" id="KW-0479">Metal-binding</keyword>
<dbReference type="PATRIC" id="fig|1544416.3.peg.1837"/>
<dbReference type="OrthoDB" id="188274at2"/>
<reference evidence="4 5" key="1">
    <citation type="submission" date="2015-10" db="EMBL/GenBank/DDBJ databases">
        <title>Corynebacteirum lowii and Corynebacterium oculi species nova, derived from human clinical disease and and emended description of Corynebacterium mastiditis.</title>
        <authorList>
            <person name="Bernard K."/>
            <person name="Pacheco A.L."/>
            <person name="Mcdougall C."/>
            <person name="Burtx T."/>
            <person name="Weibe D."/>
            <person name="Tyler S."/>
            <person name="Olson A.B."/>
            <person name="Cnockaert M."/>
            <person name="Eguchi H."/>
            <person name="Kuwahara T."/>
            <person name="Nakayama-Imaohji H."/>
            <person name="Boudewijins M."/>
            <person name="Van Hoecke F."/>
            <person name="Bernier A.-M."/>
            <person name="Vandamme P."/>
        </authorList>
    </citation>
    <scope>NUCLEOTIDE SEQUENCE [LARGE SCALE GENOMIC DNA]</scope>
    <source>
        <strain evidence="4 5">NML 130210</strain>
    </source>
</reference>
<evidence type="ECO:0000259" key="3">
    <source>
        <dbReference type="PROSITE" id="PS50966"/>
    </source>
</evidence>
<dbReference type="STRING" id="1544416.Cocul_01837"/>
<dbReference type="PANTHER" id="PTHR38133">
    <property type="entry name" value="SLR1429 PROTEIN"/>
    <property type="match status" value="1"/>
</dbReference>
<sequence>MSDSTRPIRPRQDNVIYANFGARSSKRRPEASRTNSEVRRHPAYPAAAQWLIDALAPADPDRYRRGRDYARTGHVLSFELEHGRITAQVAGSHNEPFAVVIALPRRGPDDLTGVPRALAATSGSLERARRGDLDPEVLDSLVGEGVTFRCDCPDRSPICKHAVAVAEVVAQRIAERPSKLFELRGLSMESVERQMVEQARRVGEESAQATDDRFWQGAALPALPDPAVAPALEDSDLDLLHKAMRTVSYTAVEQLRAVADIEDMYDFLVQQ</sequence>
<dbReference type="Pfam" id="PF04434">
    <property type="entry name" value="SWIM"/>
    <property type="match status" value="1"/>
</dbReference>
<proteinExistence type="predicted"/>
<evidence type="ECO:0000256" key="1">
    <source>
        <dbReference type="PROSITE-ProRule" id="PRU00325"/>
    </source>
</evidence>
<organism evidence="4 5">
    <name type="scientific">Corynebacterium oculi</name>
    <dbReference type="NCBI Taxonomy" id="1544416"/>
    <lineage>
        <taxon>Bacteria</taxon>
        <taxon>Bacillati</taxon>
        <taxon>Actinomycetota</taxon>
        <taxon>Actinomycetes</taxon>
        <taxon>Mycobacteriales</taxon>
        <taxon>Corynebacteriaceae</taxon>
        <taxon>Corynebacterium</taxon>
    </lineage>
</organism>
<dbReference type="GO" id="GO:0008270">
    <property type="term" value="F:zinc ion binding"/>
    <property type="evidence" value="ECO:0007669"/>
    <property type="project" value="UniProtKB-KW"/>
</dbReference>
<keyword evidence="5" id="KW-1185">Reference proteome</keyword>
<accession>A0A0Q0YCA0</accession>
<dbReference type="EMBL" id="LKST01000003">
    <property type="protein sequence ID" value="KQB83765.1"/>
    <property type="molecule type" value="Genomic_DNA"/>
</dbReference>
<name>A0A0Q0YCA0_9CORY</name>
<protein>
    <recommendedName>
        <fullName evidence="3">SWIM-type domain-containing protein</fullName>
    </recommendedName>
</protein>
<keyword evidence="1" id="KW-0863">Zinc-finger</keyword>
<dbReference type="RefSeq" id="WP_069723612.1">
    <property type="nucleotide sequence ID" value="NZ_LKST01000003.1"/>
</dbReference>
<dbReference type="Proteomes" id="UP000050517">
    <property type="component" value="Unassembled WGS sequence"/>
</dbReference>
<evidence type="ECO:0000313" key="4">
    <source>
        <dbReference type="EMBL" id="KQB83765.1"/>
    </source>
</evidence>
<evidence type="ECO:0000313" key="5">
    <source>
        <dbReference type="Proteomes" id="UP000050517"/>
    </source>
</evidence>
<gene>
    <name evidence="4" type="ORF">Cocul_01837</name>
</gene>